<dbReference type="Pfam" id="PF20431">
    <property type="entry name" value="E_motif"/>
    <property type="match status" value="1"/>
</dbReference>
<dbReference type="Pfam" id="PF13812">
    <property type="entry name" value="PPR_3"/>
    <property type="match status" value="1"/>
</dbReference>
<feature type="repeat" description="PPR" evidence="2">
    <location>
        <begin position="318"/>
        <end position="348"/>
    </location>
</feature>
<evidence type="ECO:0000313" key="3">
    <source>
        <dbReference type="EMBL" id="GMH20227.1"/>
    </source>
</evidence>
<evidence type="ECO:0000256" key="1">
    <source>
        <dbReference type="ARBA" id="ARBA00022737"/>
    </source>
</evidence>
<dbReference type="PANTHER" id="PTHR47926:SF460">
    <property type="entry name" value="OS01G0815900 PROTEIN"/>
    <property type="match status" value="1"/>
</dbReference>
<evidence type="ECO:0008006" key="5">
    <source>
        <dbReference type="Google" id="ProtNLM"/>
    </source>
</evidence>
<evidence type="ECO:0000313" key="4">
    <source>
        <dbReference type="Proteomes" id="UP001279734"/>
    </source>
</evidence>
<dbReference type="Gene3D" id="1.25.40.10">
    <property type="entry name" value="Tetratricopeptide repeat domain"/>
    <property type="match status" value="3"/>
</dbReference>
<dbReference type="FunFam" id="1.25.40.10:FF:001213">
    <property type="entry name" value="Pentatricopeptide repeat-containing protein, mitochondrial"/>
    <property type="match status" value="1"/>
</dbReference>
<dbReference type="NCBIfam" id="TIGR00756">
    <property type="entry name" value="PPR"/>
    <property type="match status" value="4"/>
</dbReference>
<reference evidence="3" key="1">
    <citation type="submission" date="2023-05" db="EMBL/GenBank/DDBJ databases">
        <title>Nepenthes gracilis genome sequencing.</title>
        <authorList>
            <person name="Fukushima K."/>
        </authorList>
    </citation>
    <scope>NUCLEOTIDE SEQUENCE</scope>
    <source>
        <strain evidence="3">SING2019-196</strain>
    </source>
</reference>
<dbReference type="InterPro" id="IPR002885">
    <property type="entry name" value="PPR_rpt"/>
</dbReference>
<dbReference type="Pfam" id="PF01535">
    <property type="entry name" value="PPR"/>
    <property type="match status" value="5"/>
</dbReference>
<dbReference type="EMBL" id="BSYO01000021">
    <property type="protein sequence ID" value="GMH20227.1"/>
    <property type="molecule type" value="Genomic_DNA"/>
</dbReference>
<dbReference type="GO" id="GO:0003723">
    <property type="term" value="F:RNA binding"/>
    <property type="evidence" value="ECO:0007669"/>
    <property type="project" value="InterPro"/>
</dbReference>
<dbReference type="PROSITE" id="PS51375">
    <property type="entry name" value="PPR"/>
    <property type="match status" value="3"/>
</dbReference>
<feature type="repeat" description="PPR" evidence="2">
    <location>
        <begin position="215"/>
        <end position="249"/>
    </location>
</feature>
<keyword evidence="4" id="KW-1185">Reference proteome</keyword>
<keyword evidence="1" id="KW-0677">Repeat</keyword>
<dbReference type="InterPro" id="IPR046848">
    <property type="entry name" value="E_motif"/>
</dbReference>
<sequence length="540" mass="60620">MLDVLNPFSRFFIIAAQLSSSSSLHLQYMQRFLGKSAIPCYTQETFSKSFASLSPLSSFRTTHECDSYLTDQHRHYLLSRLTKYASTRQVIQQIHSQLITSGLLQQSPETQIQVVNTVLRHYSLGQFPQEAVSLYKHVQRTTSSSRFFDSFTYSFLAKACCNLRQIVTGAQVHARVVEVGFGSHVYVQTALLNMYVVLGSLGDAKKVFEEMPERNLVTWNAMVTGLVKWGELETARALFDNMPIRNIISWTGMIDGLTWMNKYQEALYLFRRMVRTEGIMPTEITFLAIFPAIANLGDLPNCRAIHACGHTKGFNVGDVRFINCLIDAYAKCGCIDSASRAFEEMPASKRNLVSWASIISAFAMHGMTKQAVENFGIMKSIGLMPNPLTFLSIITACNHGGLVEEGLEFFRKMIDEHQLLPDIKHYGCVIDMLGRAGRLKEAEKMASEIPDDVDNVVIWRTLLGACSSHGDAEMAKRVTMKIREIERGYGGDYVLMSNILTGLGKFGDAETLRASMDERFISKVPGVSLIYQKESNSRNE</sequence>
<gene>
    <name evidence="3" type="ORF">Nepgr_022068</name>
</gene>
<dbReference type="GO" id="GO:0009451">
    <property type="term" value="P:RNA modification"/>
    <property type="evidence" value="ECO:0007669"/>
    <property type="project" value="InterPro"/>
</dbReference>
<accession>A0AAD3T079</accession>
<name>A0AAD3T079_NEPGR</name>
<organism evidence="3 4">
    <name type="scientific">Nepenthes gracilis</name>
    <name type="common">Slender pitcher plant</name>
    <dbReference type="NCBI Taxonomy" id="150966"/>
    <lineage>
        <taxon>Eukaryota</taxon>
        <taxon>Viridiplantae</taxon>
        <taxon>Streptophyta</taxon>
        <taxon>Embryophyta</taxon>
        <taxon>Tracheophyta</taxon>
        <taxon>Spermatophyta</taxon>
        <taxon>Magnoliopsida</taxon>
        <taxon>eudicotyledons</taxon>
        <taxon>Gunneridae</taxon>
        <taxon>Pentapetalae</taxon>
        <taxon>Caryophyllales</taxon>
        <taxon>Nepenthaceae</taxon>
        <taxon>Nepenthes</taxon>
    </lineage>
</organism>
<dbReference type="PANTHER" id="PTHR47926">
    <property type="entry name" value="PENTATRICOPEPTIDE REPEAT-CONTAINING PROTEIN"/>
    <property type="match status" value="1"/>
</dbReference>
<evidence type="ECO:0000256" key="2">
    <source>
        <dbReference type="PROSITE-ProRule" id="PRU00708"/>
    </source>
</evidence>
<dbReference type="AlphaFoldDB" id="A0AAD3T079"/>
<protein>
    <recommendedName>
        <fullName evidence="5">Pentatricopeptide repeat-containing protein</fullName>
    </recommendedName>
</protein>
<comment type="caution">
    <text evidence="3">The sequence shown here is derived from an EMBL/GenBank/DDBJ whole genome shotgun (WGS) entry which is preliminary data.</text>
</comment>
<proteinExistence type="predicted"/>
<feature type="repeat" description="PPR" evidence="2">
    <location>
        <begin position="351"/>
        <end position="385"/>
    </location>
</feature>
<dbReference type="FunFam" id="1.25.40.10:FF:000348">
    <property type="entry name" value="Pentatricopeptide repeat-containing protein chloroplastic"/>
    <property type="match status" value="1"/>
</dbReference>
<dbReference type="InterPro" id="IPR046960">
    <property type="entry name" value="PPR_At4g14850-like_plant"/>
</dbReference>
<dbReference type="Proteomes" id="UP001279734">
    <property type="component" value="Unassembled WGS sequence"/>
</dbReference>
<dbReference type="InterPro" id="IPR011990">
    <property type="entry name" value="TPR-like_helical_dom_sf"/>
</dbReference>